<proteinExistence type="predicted"/>
<reference evidence="2" key="1">
    <citation type="journal article" date="2015" name="PLoS Genet.">
        <title>The dynamic genome and transcriptome of the human fungal pathogen Blastomyces and close relative Emmonsia.</title>
        <authorList>
            <person name="Munoz J.F."/>
            <person name="Gauthier G.M."/>
            <person name="Desjardins C.A."/>
            <person name="Gallo J.E."/>
            <person name="Holder J."/>
            <person name="Sullivan T.D."/>
            <person name="Marty A.J."/>
            <person name="Carmen J.C."/>
            <person name="Chen Z."/>
            <person name="Ding L."/>
            <person name="Gujja S."/>
            <person name="Magrini V."/>
            <person name="Misas E."/>
            <person name="Mitreva M."/>
            <person name="Priest M."/>
            <person name="Saif S."/>
            <person name="Whiston E.A."/>
            <person name="Young S."/>
            <person name="Zeng Q."/>
            <person name="Goldman W.E."/>
            <person name="Mardis E.R."/>
            <person name="Taylor J.W."/>
            <person name="McEwen J.G."/>
            <person name="Clay O.K."/>
            <person name="Klein B.S."/>
            <person name="Cuomo C.A."/>
        </authorList>
    </citation>
    <scope>NUCLEOTIDE SEQUENCE [LARGE SCALE GENOMIC DNA]</scope>
    <source>
        <strain evidence="2">UAMH 3008</strain>
    </source>
</reference>
<dbReference type="AlphaFoldDB" id="A0A0G2I675"/>
<dbReference type="VEuPathDB" id="FungiDB:EMCG_08257"/>
<dbReference type="Proteomes" id="UP000034164">
    <property type="component" value="Unassembled WGS sequence"/>
</dbReference>
<evidence type="ECO:0000313" key="1">
    <source>
        <dbReference type="EMBL" id="KKZ65963.1"/>
    </source>
</evidence>
<dbReference type="EMBL" id="LCZI01000550">
    <property type="protein sequence ID" value="KKZ65963.1"/>
    <property type="molecule type" value="Genomic_DNA"/>
</dbReference>
<name>A0A0G2I675_9EURO</name>
<organism evidence="1 2">
    <name type="scientific">[Emmonsia] crescens</name>
    <dbReference type="NCBI Taxonomy" id="73230"/>
    <lineage>
        <taxon>Eukaryota</taxon>
        <taxon>Fungi</taxon>
        <taxon>Dikarya</taxon>
        <taxon>Ascomycota</taxon>
        <taxon>Pezizomycotina</taxon>
        <taxon>Eurotiomycetes</taxon>
        <taxon>Eurotiomycetidae</taxon>
        <taxon>Onygenales</taxon>
        <taxon>Ajellomycetaceae</taxon>
        <taxon>Emergomyces</taxon>
    </lineage>
</organism>
<protein>
    <submittedName>
        <fullName evidence="1">Uncharacterized protein</fullName>
    </submittedName>
</protein>
<comment type="caution">
    <text evidence="1">The sequence shown here is derived from an EMBL/GenBank/DDBJ whole genome shotgun (WGS) entry which is preliminary data.</text>
</comment>
<gene>
    <name evidence="1" type="ORF">EMCG_08257</name>
</gene>
<evidence type="ECO:0000313" key="2">
    <source>
        <dbReference type="Proteomes" id="UP000034164"/>
    </source>
</evidence>
<sequence length="134" mass="15617">MVAGMNPGKLKTEEFTTSRGRNGKGVAIKGVELGTFKQTYLGWYLNWEDFSPILHRSTELPGARDSMRIIRPRISRKRKHPSHPWKRNQKQLRRCVRRKLIWDEKYYTEVVLSESDAVTNLEDPASKLCCEKLV</sequence>
<accession>A0A0G2I675</accession>